<organism evidence="3 4">
    <name type="scientific">Trapa incisa</name>
    <dbReference type="NCBI Taxonomy" id="236973"/>
    <lineage>
        <taxon>Eukaryota</taxon>
        <taxon>Viridiplantae</taxon>
        <taxon>Streptophyta</taxon>
        <taxon>Embryophyta</taxon>
        <taxon>Tracheophyta</taxon>
        <taxon>Spermatophyta</taxon>
        <taxon>Magnoliopsida</taxon>
        <taxon>eudicotyledons</taxon>
        <taxon>Gunneridae</taxon>
        <taxon>Pentapetalae</taxon>
        <taxon>rosids</taxon>
        <taxon>malvids</taxon>
        <taxon>Myrtales</taxon>
        <taxon>Lythraceae</taxon>
        <taxon>Trapa</taxon>
    </lineage>
</organism>
<evidence type="ECO:0000313" key="3">
    <source>
        <dbReference type="EMBL" id="KAK4742408.1"/>
    </source>
</evidence>
<evidence type="ECO:0008006" key="5">
    <source>
        <dbReference type="Google" id="ProtNLM"/>
    </source>
</evidence>
<dbReference type="PANTHER" id="PTHR34683">
    <property type="entry name" value="EXPRESSED PROTEIN-RELATED"/>
    <property type="match status" value="1"/>
</dbReference>
<feature type="region of interest" description="Disordered" evidence="1">
    <location>
        <begin position="27"/>
        <end position="61"/>
    </location>
</feature>
<evidence type="ECO:0000256" key="1">
    <source>
        <dbReference type="SAM" id="MobiDB-lite"/>
    </source>
</evidence>
<name>A0AAN7GEH0_9MYRT</name>
<dbReference type="AlphaFoldDB" id="A0AAN7GEH0"/>
<keyword evidence="2" id="KW-0732">Signal</keyword>
<comment type="caution">
    <text evidence="3">The sequence shown here is derived from an EMBL/GenBank/DDBJ whole genome shotgun (WGS) entry which is preliminary data.</text>
</comment>
<proteinExistence type="predicted"/>
<evidence type="ECO:0000313" key="4">
    <source>
        <dbReference type="Proteomes" id="UP001345219"/>
    </source>
</evidence>
<dbReference type="EMBL" id="JAXIOK010000023">
    <property type="protein sequence ID" value="KAK4742408.1"/>
    <property type="molecule type" value="Genomic_DNA"/>
</dbReference>
<dbReference type="Proteomes" id="UP001345219">
    <property type="component" value="Chromosome 1"/>
</dbReference>
<accession>A0AAN7GEH0</accession>
<protein>
    <recommendedName>
        <fullName evidence="5">Secreted protein</fullName>
    </recommendedName>
</protein>
<keyword evidence="4" id="KW-1185">Reference proteome</keyword>
<evidence type="ECO:0000256" key="2">
    <source>
        <dbReference type="SAM" id="SignalP"/>
    </source>
</evidence>
<gene>
    <name evidence="3" type="ORF">SAY87_000409</name>
</gene>
<reference evidence="3 4" key="1">
    <citation type="journal article" date="2023" name="Hortic Res">
        <title>Pangenome of water caltrop reveals structural variations and asymmetric subgenome divergence after allopolyploidization.</title>
        <authorList>
            <person name="Zhang X."/>
            <person name="Chen Y."/>
            <person name="Wang L."/>
            <person name="Yuan Y."/>
            <person name="Fang M."/>
            <person name="Shi L."/>
            <person name="Lu R."/>
            <person name="Comes H.P."/>
            <person name="Ma Y."/>
            <person name="Chen Y."/>
            <person name="Huang G."/>
            <person name="Zhou Y."/>
            <person name="Zheng Z."/>
            <person name="Qiu Y."/>
        </authorList>
    </citation>
    <scope>NUCLEOTIDE SEQUENCE [LARGE SCALE GENOMIC DNA]</scope>
    <source>
        <tissue evidence="3">Roots</tissue>
    </source>
</reference>
<feature type="chain" id="PRO_5042989296" description="Secreted protein" evidence="2">
    <location>
        <begin position="31"/>
        <end position="85"/>
    </location>
</feature>
<dbReference type="PANTHER" id="PTHR34683:SF3">
    <property type="entry name" value="CASP-LIKE PROTEIN"/>
    <property type="match status" value="1"/>
</dbReference>
<sequence length="85" mass="9036">MTMLRLAEMKGSCTLLASVLTASTAALTSSGPASPADPSCAPHHCSKQSSQSNVKIDSRSLSEEKKFAPRFDGLKFIETLVTAHR</sequence>
<feature type="signal peptide" evidence="2">
    <location>
        <begin position="1"/>
        <end position="30"/>
    </location>
</feature>